<evidence type="ECO:0000256" key="2">
    <source>
        <dbReference type="SAM" id="SignalP"/>
    </source>
</evidence>
<proteinExistence type="predicted"/>
<evidence type="ECO:0000313" key="4">
    <source>
        <dbReference type="Proteomes" id="UP000187486"/>
    </source>
</evidence>
<comment type="caution">
    <text evidence="3">The sequence shown here is derived from an EMBL/GenBank/DDBJ whole genome shotgun (WGS) entry which is preliminary data.</text>
</comment>
<dbReference type="EMBL" id="MQUQ01000031">
    <property type="protein sequence ID" value="OLZ43608.1"/>
    <property type="molecule type" value="Genomic_DNA"/>
</dbReference>
<gene>
    <name evidence="3" type="ORF">BS329_38795</name>
</gene>
<feature type="region of interest" description="Disordered" evidence="1">
    <location>
        <begin position="61"/>
        <end position="82"/>
    </location>
</feature>
<keyword evidence="2" id="KW-0732">Signal</keyword>
<organism evidence="3 4">
    <name type="scientific">Amycolatopsis coloradensis</name>
    <dbReference type="NCBI Taxonomy" id="76021"/>
    <lineage>
        <taxon>Bacteria</taxon>
        <taxon>Bacillati</taxon>
        <taxon>Actinomycetota</taxon>
        <taxon>Actinomycetes</taxon>
        <taxon>Pseudonocardiales</taxon>
        <taxon>Pseudonocardiaceae</taxon>
        <taxon>Amycolatopsis</taxon>
    </lineage>
</organism>
<dbReference type="STRING" id="76021.BS329_38795"/>
<keyword evidence="4" id="KW-1185">Reference proteome</keyword>
<evidence type="ECO:0000313" key="3">
    <source>
        <dbReference type="EMBL" id="OLZ43608.1"/>
    </source>
</evidence>
<feature type="signal peptide" evidence="2">
    <location>
        <begin position="1"/>
        <end position="30"/>
    </location>
</feature>
<dbReference type="AlphaFoldDB" id="A0A1R0KER2"/>
<accession>A0A1R0KER2</accession>
<evidence type="ECO:0008006" key="5">
    <source>
        <dbReference type="Google" id="ProtNLM"/>
    </source>
</evidence>
<protein>
    <recommendedName>
        <fullName evidence="5">SH3 domain-containing protein</fullName>
    </recommendedName>
</protein>
<evidence type="ECO:0000256" key="1">
    <source>
        <dbReference type="SAM" id="MobiDB-lite"/>
    </source>
</evidence>
<reference evidence="3 4" key="1">
    <citation type="submission" date="2016-01" db="EMBL/GenBank/DDBJ databases">
        <title>Amycolatopsis coloradensis genome sequencing and assembly.</title>
        <authorList>
            <person name="Mayilraj S."/>
        </authorList>
    </citation>
    <scope>NUCLEOTIDE SEQUENCE [LARGE SCALE GENOMIC DNA]</scope>
    <source>
        <strain evidence="3 4">DSM 44225</strain>
    </source>
</reference>
<feature type="chain" id="PRO_5012255062" description="SH3 domain-containing protein" evidence="2">
    <location>
        <begin position="31"/>
        <end position="170"/>
    </location>
</feature>
<name>A0A1R0KER2_9PSEU</name>
<dbReference type="RefSeq" id="WP_076168251.1">
    <property type="nucleotide sequence ID" value="NZ_JBEZVB010000047.1"/>
</dbReference>
<dbReference type="OrthoDB" id="9910543at2"/>
<sequence length="170" mass="17792">MKLLSQRAKIGVAGAIACASLAGGTGLAEAAPAPAASHAAAAEGQADAVSIPVKISGGITLARDQHGPRPGSNVPPPAAGPKGQMSTMAGYQWFPGRSNSATGVRIRATAPSGTVRGHLPPYSHLWIWCEHPAGGTWWNWIAYNTGSRWIYGYVNFNYTYLSPPRSLPRC</sequence>
<dbReference type="Proteomes" id="UP000187486">
    <property type="component" value="Unassembled WGS sequence"/>
</dbReference>